<protein>
    <submittedName>
        <fullName evidence="1">Uncharacterized protein</fullName>
    </submittedName>
</protein>
<dbReference type="EMBL" id="FN650140">
    <property type="protein sequence ID" value="CBJ13294.1"/>
    <property type="molecule type" value="Genomic_DNA"/>
</dbReference>
<dbReference type="STRING" id="661367.LLO_4080"/>
<accession>D3HLH4</accession>
<reference evidence="1 2" key="1">
    <citation type="journal article" date="2010" name="PLoS Genet.">
        <title>Analysis of the Legionella longbeachae genome and transcriptome uncovers unique strategies to cause Legionnaires' disease.</title>
        <authorList>
            <person name="Cazalet C."/>
            <person name="Gomez-Valero L."/>
            <person name="Rusniok C."/>
            <person name="Lomma M."/>
            <person name="Dervins-Ravault D."/>
            <person name="Newton H."/>
            <person name="Sansom F."/>
            <person name="Jarraud S."/>
            <person name="Zidane N."/>
            <person name="Ma L."/>
            <person name="Bouchier C."/>
            <person name="Etienne J."/>
            <person name="Hartland E."/>
            <person name="Buchrieser C."/>
        </authorList>
    </citation>
    <scope>NUCLEOTIDE SEQUENCE [LARGE SCALE GENOMIC DNA]</scope>
    <source>
        <strain evidence="1 2">NSW150</strain>
    </source>
</reference>
<dbReference type="Proteomes" id="UP000001060">
    <property type="component" value="Chromosome"/>
</dbReference>
<organism evidence="1 2">
    <name type="scientific">Legionella longbeachae serogroup 1 (strain NSW150)</name>
    <dbReference type="NCBI Taxonomy" id="661367"/>
    <lineage>
        <taxon>Bacteria</taxon>
        <taxon>Pseudomonadati</taxon>
        <taxon>Pseudomonadota</taxon>
        <taxon>Gammaproteobacteria</taxon>
        <taxon>Legionellales</taxon>
        <taxon>Legionellaceae</taxon>
        <taxon>Legionella</taxon>
    </lineage>
</organism>
<proteinExistence type="predicted"/>
<evidence type="ECO:0000313" key="2">
    <source>
        <dbReference type="Proteomes" id="UP000001060"/>
    </source>
</evidence>
<dbReference type="HOGENOM" id="CLU_2973930_0_0_6"/>
<dbReference type="AlphaFoldDB" id="D3HLH4"/>
<evidence type="ECO:0000313" key="1">
    <source>
        <dbReference type="EMBL" id="CBJ13294.1"/>
    </source>
</evidence>
<keyword evidence="2" id="KW-1185">Reference proteome</keyword>
<sequence length="58" mass="6976">MSYLYTKLITQNYENSKKAMKNYWYVASTRFIIIGFCNPKKTIKIQSLALMLRIELFF</sequence>
<gene>
    <name evidence="1" type="ordered locus">LLO_4080</name>
</gene>
<dbReference type="KEGG" id="llo:LLO_4080"/>
<name>D3HLH4_LEGLN</name>